<keyword evidence="8" id="KW-0547">Nucleotide-binding</keyword>
<evidence type="ECO:0000256" key="14">
    <source>
        <dbReference type="NCBIfam" id="TIGR01064"/>
    </source>
</evidence>
<proteinExistence type="inferred from homology"/>
<dbReference type="NCBIfam" id="TIGR01064">
    <property type="entry name" value="pyruv_kin"/>
    <property type="match status" value="1"/>
</dbReference>
<dbReference type="EMBL" id="CP003630">
    <property type="protein sequence ID" value="AFZ21227.1"/>
    <property type="molecule type" value="Genomic_DNA"/>
</dbReference>
<dbReference type="NCBIfam" id="NF004978">
    <property type="entry name" value="PRK06354.1"/>
    <property type="match status" value="1"/>
</dbReference>
<dbReference type="UniPathway" id="UPA00109">
    <property type="reaction ID" value="UER00188"/>
</dbReference>
<dbReference type="GO" id="GO:0016301">
    <property type="term" value="F:kinase activity"/>
    <property type="evidence" value="ECO:0007669"/>
    <property type="project" value="UniProtKB-KW"/>
</dbReference>
<dbReference type="InterPro" id="IPR015793">
    <property type="entry name" value="Pyrv_Knase_brl"/>
</dbReference>
<name>K9WNW3_9CYAN</name>
<keyword evidence="12 15" id="KW-0324">Glycolysis</keyword>
<keyword evidence="6 15" id="KW-0808">Transferase</keyword>
<dbReference type="Gene3D" id="2.40.33.10">
    <property type="entry name" value="PK beta-barrel domain-like"/>
    <property type="match status" value="1"/>
</dbReference>
<dbReference type="EC" id="2.7.1.40" evidence="5 14"/>
<dbReference type="InterPro" id="IPR015806">
    <property type="entry name" value="Pyrv_Knase_insert_dom_sf"/>
</dbReference>
<comment type="similarity">
    <text evidence="4 15">Belongs to the pyruvate kinase family.</text>
</comment>
<dbReference type="FunFam" id="3.20.20.60:FF:000025">
    <property type="entry name" value="Pyruvate kinase"/>
    <property type="match status" value="1"/>
</dbReference>
<evidence type="ECO:0000256" key="15">
    <source>
        <dbReference type="RuleBase" id="RU000504"/>
    </source>
</evidence>
<dbReference type="Gene3D" id="3.20.20.60">
    <property type="entry name" value="Phosphoenolpyruvate-binding domains"/>
    <property type="match status" value="1"/>
</dbReference>
<dbReference type="eggNOG" id="COG0469">
    <property type="taxonomic scope" value="Bacteria"/>
</dbReference>
<dbReference type="Pfam" id="PF02887">
    <property type="entry name" value="PK_C"/>
    <property type="match status" value="1"/>
</dbReference>
<keyword evidence="7" id="KW-0479">Metal-binding</keyword>
<dbReference type="PATRIC" id="fig|1173027.3.peg.6194"/>
<evidence type="ECO:0000256" key="1">
    <source>
        <dbReference type="ARBA" id="ARBA00001946"/>
    </source>
</evidence>
<dbReference type="AlphaFoldDB" id="K9WNW3"/>
<keyword evidence="13 18" id="KW-0670">Pyruvate</keyword>
<dbReference type="SUPFAM" id="SSF52935">
    <property type="entry name" value="PK C-terminal domain-like"/>
    <property type="match status" value="1"/>
</dbReference>
<comment type="cofactor">
    <cofactor evidence="1">
        <name>Mg(2+)</name>
        <dbReference type="ChEBI" id="CHEBI:18420"/>
    </cofactor>
</comment>
<protein>
    <recommendedName>
        <fullName evidence="5 14">Pyruvate kinase</fullName>
        <ecNumber evidence="5 14">2.7.1.40</ecNumber>
    </recommendedName>
</protein>
<comment type="catalytic activity">
    <reaction evidence="15">
        <text>pyruvate + ATP = phosphoenolpyruvate + ADP + H(+)</text>
        <dbReference type="Rhea" id="RHEA:18157"/>
        <dbReference type="ChEBI" id="CHEBI:15361"/>
        <dbReference type="ChEBI" id="CHEBI:15378"/>
        <dbReference type="ChEBI" id="CHEBI:30616"/>
        <dbReference type="ChEBI" id="CHEBI:58702"/>
        <dbReference type="ChEBI" id="CHEBI:456216"/>
        <dbReference type="EC" id="2.7.1.40"/>
    </reaction>
</comment>
<keyword evidence="9 15" id="KW-0418">Kinase</keyword>
<evidence type="ECO:0000256" key="13">
    <source>
        <dbReference type="ARBA" id="ARBA00023317"/>
    </source>
</evidence>
<evidence type="ECO:0000256" key="5">
    <source>
        <dbReference type="ARBA" id="ARBA00012142"/>
    </source>
</evidence>
<dbReference type="PRINTS" id="PR01050">
    <property type="entry name" value="PYRUVTKNASE"/>
</dbReference>
<organism evidence="18 19">
    <name type="scientific">Allocoleopsis franciscana PCC 7113</name>
    <dbReference type="NCBI Taxonomy" id="1173027"/>
    <lineage>
        <taxon>Bacteria</taxon>
        <taxon>Bacillati</taxon>
        <taxon>Cyanobacteriota</taxon>
        <taxon>Cyanophyceae</taxon>
        <taxon>Coleofasciculales</taxon>
        <taxon>Coleofasciculaceae</taxon>
        <taxon>Allocoleopsis</taxon>
        <taxon>Allocoleopsis franciscana</taxon>
    </lineage>
</organism>
<dbReference type="Gene3D" id="3.40.1380.20">
    <property type="entry name" value="Pyruvate kinase, C-terminal domain"/>
    <property type="match status" value="1"/>
</dbReference>
<dbReference type="PANTHER" id="PTHR11817">
    <property type="entry name" value="PYRUVATE KINASE"/>
    <property type="match status" value="1"/>
</dbReference>
<dbReference type="Proteomes" id="UP000010471">
    <property type="component" value="Chromosome"/>
</dbReference>
<evidence type="ECO:0000256" key="9">
    <source>
        <dbReference type="ARBA" id="ARBA00022777"/>
    </source>
</evidence>
<feature type="domain" description="Pyruvate kinase barrel" evidence="16">
    <location>
        <begin position="16"/>
        <end position="336"/>
    </location>
</feature>
<evidence type="ECO:0000256" key="3">
    <source>
        <dbReference type="ARBA" id="ARBA00004997"/>
    </source>
</evidence>
<keyword evidence="10" id="KW-0067">ATP-binding</keyword>
<dbReference type="SUPFAM" id="SSF51621">
    <property type="entry name" value="Phosphoenolpyruvate/pyruvate domain"/>
    <property type="match status" value="1"/>
</dbReference>
<evidence type="ECO:0000256" key="4">
    <source>
        <dbReference type="ARBA" id="ARBA00008663"/>
    </source>
</evidence>
<evidence type="ECO:0000259" key="16">
    <source>
        <dbReference type="Pfam" id="PF00224"/>
    </source>
</evidence>
<dbReference type="STRING" id="1173027.Mic7113_5595"/>
<dbReference type="KEGG" id="mic:Mic7113_5595"/>
<evidence type="ECO:0000256" key="11">
    <source>
        <dbReference type="ARBA" id="ARBA00022842"/>
    </source>
</evidence>
<keyword evidence="19" id="KW-1185">Reference proteome</keyword>
<dbReference type="InterPro" id="IPR011037">
    <property type="entry name" value="Pyrv_Knase-like_insert_dom_sf"/>
</dbReference>
<dbReference type="GO" id="GO:0005524">
    <property type="term" value="F:ATP binding"/>
    <property type="evidence" value="ECO:0007669"/>
    <property type="project" value="UniProtKB-KW"/>
</dbReference>
<keyword evidence="11 15" id="KW-0460">Magnesium</keyword>
<evidence type="ECO:0000313" key="19">
    <source>
        <dbReference type="Proteomes" id="UP000010471"/>
    </source>
</evidence>
<evidence type="ECO:0000313" key="18">
    <source>
        <dbReference type="EMBL" id="AFZ21227.1"/>
    </source>
</evidence>
<reference evidence="18 19" key="1">
    <citation type="submission" date="2012-06" db="EMBL/GenBank/DDBJ databases">
        <title>Finished chromosome of genome of Microcoleus sp. PCC 7113.</title>
        <authorList>
            <consortium name="US DOE Joint Genome Institute"/>
            <person name="Gugger M."/>
            <person name="Coursin T."/>
            <person name="Rippka R."/>
            <person name="Tandeau De Marsac N."/>
            <person name="Huntemann M."/>
            <person name="Wei C.-L."/>
            <person name="Han J."/>
            <person name="Detter J.C."/>
            <person name="Han C."/>
            <person name="Tapia R."/>
            <person name="Chen A."/>
            <person name="Kyrpides N."/>
            <person name="Mavromatis K."/>
            <person name="Markowitz V."/>
            <person name="Szeto E."/>
            <person name="Ivanova N."/>
            <person name="Pagani I."/>
            <person name="Pati A."/>
            <person name="Goodwin L."/>
            <person name="Nordberg H.P."/>
            <person name="Cantor M.N."/>
            <person name="Hua S.X."/>
            <person name="Woyke T."/>
            <person name="Kerfeld C.A."/>
        </authorList>
    </citation>
    <scope>NUCLEOTIDE SEQUENCE [LARGE SCALE GENOMIC DNA]</scope>
    <source>
        <strain evidence="18 19">PCC 7113</strain>
    </source>
</reference>
<dbReference type="FunFam" id="2.40.33.10:FF:000001">
    <property type="entry name" value="Pyruvate kinase"/>
    <property type="match status" value="1"/>
</dbReference>
<evidence type="ECO:0000256" key="10">
    <source>
        <dbReference type="ARBA" id="ARBA00022840"/>
    </source>
</evidence>
<evidence type="ECO:0000259" key="17">
    <source>
        <dbReference type="Pfam" id="PF02887"/>
    </source>
</evidence>
<gene>
    <name evidence="18" type="ORF">Mic7113_5595</name>
</gene>
<evidence type="ECO:0000256" key="2">
    <source>
        <dbReference type="ARBA" id="ARBA00001958"/>
    </source>
</evidence>
<dbReference type="InterPro" id="IPR015795">
    <property type="entry name" value="Pyrv_Knase_C"/>
</dbReference>
<evidence type="ECO:0000256" key="6">
    <source>
        <dbReference type="ARBA" id="ARBA00022679"/>
    </source>
</evidence>
<accession>K9WNW3</accession>
<sequence length="488" mass="53243">MDTVSRKTLDRVDVFMRKTKIICTLGPASSNYDALKAMVEAGMNVVRLNFSHGEHATHLEYIRTVRKVAADLKRPIAILQDLQGPKIRVGDMEDGVVLQEGEKTTITMEDILGTAQRFSSTYKGLAQDVKAGDAILLNDGLLKLRVEQVSGEEIHCTVIYGGELKSHKGINLPTGSISAPPLTDKDKEDLMFGLEQGVDYVALSFVRKASDLEQVRDIVRSAGKSTHIVAKVERHEAVNDLEGIVAAADVIMVARGDLGVEMLLEEVPRIQKTLIDTCHSYQKPVITATQMLESMIQNPRPTRAEVSDVANAILEGTDAIMLSGETSVGRYPVEAVKTMASIAETTEDRLAASSLFINGKREHTVSNAVGYAACQLAQNINAKAIICFTEHGFTTRILSKYRQQIPVVAVTPTEEVQRRLTLYWGVQSLQLQEVHNTDAMIILAEQAALQHGFVTKGDIVVMIAGLPLAITGVTNLIKAHRIGEQVAV</sequence>
<evidence type="ECO:0000256" key="12">
    <source>
        <dbReference type="ARBA" id="ARBA00023152"/>
    </source>
</evidence>
<dbReference type="InterPro" id="IPR036918">
    <property type="entry name" value="Pyrv_Knase_C_sf"/>
</dbReference>
<comment type="cofactor">
    <cofactor evidence="2">
        <name>K(+)</name>
        <dbReference type="ChEBI" id="CHEBI:29103"/>
    </cofactor>
</comment>
<dbReference type="NCBIfam" id="NF004491">
    <property type="entry name" value="PRK05826.1"/>
    <property type="match status" value="1"/>
</dbReference>
<evidence type="ECO:0000256" key="7">
    <source>
        <dbReference type="ARBA" id="ARBA00022723"/>
    </source>
</evidence>
<dbReference type="InterPro" id="IPR015813">
    <property type="entry name" value="Pyrv/PenolPyrv_kinase-like_dom"/>
</dbReference>
<dbReference type="GO" id="GO:0030955">
    <property type="term" value="F:potassium ion binding"/>
    <property type="evidence" value="ECO:0007669"/>
    <property type="project" value="UniProtKB-UniRule"/>
</dbReference>
<feature type="domain" description="Pyruvate kinase C-terminal" evidence="17">
    <location>
        <begin position="368"/>
        <end position="478"/>
    </location>
</feature>
<dbReference type="InterPro" id="IPR001697">
    <property type="entry name" value="Pyr_Knase"/>
</dbReference>
<dbReference type="SUPFAM" id="SSF50800">
    <property type="entry name" value="PK beta-barrel domain-like"/>
    <property type="match status" value="1"/>
</dbReference>
<evidence type="ECO:0000256" key="8">
    <source>
        <dbReference type="ARBA" id="ARBA00022741"/>
    </source>
</evidence>
<comment type="pathway">
    <text evidence="3 15">Carbohydrate degradation; glycolysis; pyruvate from D-glyceraldehyde 3-phosphate: step 5/5.</text>
</comment>
<dbReference type="GO" id="GO:0000287">
    <property type="term" value="F:magnesium ion binding"/>
    <property type="evidence" value="ECO:0007669"/>
    <property type="project" value="UniProtKB-UniRule"/>
</dbReference>
<dbReference type="InterPro" id="IPR040442">
    <property type="entry name" value="Pyrv_kinase-like_dom_sf"/>
</dbReference>
<dbReference type="HOGENOM" id="CLU_015439_0_2_3"/>
<dbReference type="GO" id="GO:0004743">
    <property type="term" value="F:pyruvate kinase activity"/>
    <property type="evidence" value="ECO:0007669"/>
    <property type="project" value="UniProtKB-UniRule"/>
</dbReference>
<dbReference type="Pfam" id="PF00224">
    <property type="entry name" value="PK"/>
    <property type="match status" value="1"/>
</dbReference>